<dbReference type="InterPro" id="IPR010992">
    <property type="entry name" value="IHF-like_DNA-bd_dom_sf"/>
</dbReference>
<dbReference type="STRING" id="1622118.Lupro_02655"/>
<proteinExistence type="predicted"/>
<dbReference type="KEGG" id="lut:Lupro_02655"/>
<dbReference type="PATRIC" id="fig|1622118.3.peg.549"/>
<evidence type="ECO:0000256" key="1">
    <source>
        <dbReference type="ARBA" id="ARBA00023125"/>
    </source>
</evidence>
<keyword evidence="1 3" id="KW-0238">DNA-binding</keyword>
<dbReference type="InterPro" id="IPR041607">
    <property type="entry name" value="HU-HIG"/>
</dbReference>
<dbReference type="EMBL" id="CP013355">
    <property type="protein sequence ID" value="AMC10218.1"/>
    <property type="molecule type" value="Genomic_DNA"/>
</dbReference>
<sequence>MAIRYRITKRVNSISNIKKEQFIMQAVNTGTVGIERISKEISIESSLSIVDVKAVLIALGIKMQFHLEEGKIVDLEDIGKFKIGFKCKAEDNARNLTPKRSIKKYHLNYQPSLAIKRRLKKAITTYKEGSRSI</sequence>
<organism evidence="3 4">
    <name type="scientific">Lutibacter profundi</name>
    <dbReference type="NCBI Taxonomy" id="1622118"/>
    <lineage>
        <taxon>Bacteria</taxon>
        <taxon>Pseudomonadati</taxon>
        <taxon>Bacteroidota</taxon>
        <taxon>Flavobacteriia</taxon>
        <taxon>Flavobacteriales</taxon>
        <taxon>Flavobacteriaceae</taxon>
        <taxon>Lutibacter</taxon>
    </lineage>
</organism>
<dbReference type="GO" id="GO:0003677">
    <property type="term" value="F:DNA binding"/>
    <property type="evidence" value="ECO:0007669"/>
    <property type="project" value="UniProtKB-KW"/>
</dbReference>
<feature type="domain" description="HU" evidence="2">
    <location>
        <begin position="1"/>
        <end position="122"/>
    </location>
</feature>
<dbReference type="Pfam" id="PF18291">
    <property type="entry name" value="HU-HIG"/>
    <property type="match status" value="1"/>
</dbReference>
<keyword evidence="4" id="KW-1185">Reference proteome</keyword>
<dbReference type="Proteomes" id="UP000059672">
    <property type="component" value="Chromosome"/>
</dbReference>
<accession>A0A0X8G549</accession>
<evidence type="ECO:0000259" key="2">
    <source>
        <dbReference type="Pfam" id="PF18291"/>
    </source>
</evidence>
<protein>
    <submittedName>
        <fullName evidence="3">DNA-binding protein</fullName>
    </submittedName>
</protein>
<name>A0A0X8G549_9FLAO</name>
<dbReference type="SUPFAM" id="SSF47729">
    <property type="entry name" value="IHF-like DNA-binding proteins"/>
    <property type="match status" value="1"/>
</dbReference>
<evidence type="ECO:0000313" key="3">
    <source>
        <dbReference type="EMBL" id="AMC10218.1"/>
    </source>
</evidence>
<dbReference type="AlphaFoldDB" id="A0A0X8G549"/>
<dbReference type="RefSeq" id="WP_068206046.1">
    <property type="nucleotide sequence ID" value="NZ_CP013355.1"/>
</dbReference>
<dbReference type="OrthoDB" id="9809801at2"/>
<gene>
    <name evidence="3" type="ORF">Lupro_02655</name>
</gene>
<reference evidence="3 4" key="2">
    <citation type="journal article" date="2016" name="Int. J. Syst. Evol. Microbiol.">
        <title>Lutibacter profundi sp. nov., isolated from a deep-sea hydrothermal system on the Arctic Mid-Ocean Ridge and emended description of the genus Lutibacter.</title>
        <authorList>
            <person name="Le Moine Bauer S."/>
            <person name="Roalkvam I."/>
            <person name="Steen I.H."/>
            <person name="Dahle H."/>
        </authorList>
    </citation>
    <scope>NUCLEOTIDE SEQUENCE [LARGE SCALE GENOMIC DNA]</scope>
    <source>
        <strain evidence="3 4">LP1</strain>
    </source>
</reference>
<evidence type="ECO:0000313" key="4">
    <source>
        <dbReference type="Proteomes" id="UP000059672"/>
    </source>
</evidence>
<reference evidence="4" key="1">
    <citation type="submission" date="2015-12" db="EMBL/GenBank/DDBJ databases">
        <title>Complete genome sequence of Lutibacter profundus strain LP1.</title>
        <authorList>
            <person name="Wissuwa J."/>
            <person name="Le Moine Bauer S."/>
            <person name="Stokke R."/>
            <person name="Dahle H."/>
            <person name="Steen I.H."/>
        </authorList>
    </citation>
    <scope>NUCLEOTIDE SEQUENCE [LARGE SCALE GENOMIC DNA]</scope>
    <source>
        <strain evidence="4">LP1</strain>
    </source>
</reference>